<dbReference type="SUPFAM" id="SSF52540">
    <property type="entry name" value="P-loop containing nucleoside triphosphate hydrolases"/>
    <property type="match status" value="1"/>
</dbReference>
<dbReference type="Pfam" id="PF05783">
    <property type="entry name" value="DLIC"/>
    <property type="match status" value="1"/>
</dbReference>
<protein>
    <recommendedName>
        <fullName evidence="5">Cytoplasmic dynein 2 light intermediate chain 1</fullName>
    </recommendedName>
</protein>
<evidence type="ECO:0000256" key="1">
    <source>
        <dbReference type="ARBA" id="ARBA00004120"/>
    </source>
</evidence>
<dbReference type="GO" id="GO:0036064">
    <property type="term" value="C:ciliary basal body"/>
    <property type="evidence" value="ECO:0007669"/>
    <property type="project" value="TreeGrafter"/>
</dbReference>
<keyword evidence="14" id="KW-0966">Cell projection</keyword>
<proteinExistence type="inferred from homology"/>
<keyword evidence="13" id="KW-0206">Cytoskeleton</keyword>
<evidence type="ECO:0000256" key="7">
    <source>
        <dbReference type="ARBA" id="ARBA00022490"/>
    </source>
</evidence>
<evidence type="ECO:0000256" key="6">
    <source>
        <dbReference type="ARBA" id="ARBA00022473"/>
    </source>
</evidence>
<organism evidence="15">
    <name type="scientific">Mesocestoides corti</name>
    <name type="common">Flatworm</name>
    <dbReference type="NCBI Taxonomy" id="53468"/>
    <lineage>
        <taxon>Eukaryota</taxon>
        <taxon>Metazoa</taxon>
        <taxon>Spiralia</taxon>
        <taxon>Lophotrochozoa</taxon>
        <taxon>Platyhelminthes</taxon>
        <taxon>Cestoda</taxon>
        <taxon>Eucestoda</taxon>
        <taxon>Cyclophyllidea</taxon>
        <taxon>Mesocestoididae</taxon>
        <taxon>Mesocestoides</taxon>
    </lineage>
</organism>
<dbReference type="GO" id="GO:0005930">
    <property type="term" value="C:axoneme"/>
    <property type="evidence" value="ECO:0007669"/>
    <property type="project" value="UniProtKB-SubCell"/>
</dbReference>
<evidence type="ECO:0000256" key="14">
    <source>
        <dbReference type="ARBA" id="ARBA00023273"/>
    </source>
</evidence>
<dbReference type="InterPro" id="IPR040045">
    <property type="entry name" value="DYNC2LI1"/>
</dbReference>
<sequence>MTQSLWDLAVKQSHLRLSKTRFRESYVVFAGCQTCGKSTIINSFLEKDETSRKTLALEYTFGRRSRVPYAPKSIVHVWELGGGVKFSHLLDVTVSRDSVENLCFVVVLDLSVPQELWTHLTHLLTAYGARIQNVLKNVSLKFDSSFERTVINRTLQRLNSDHPDHELRTVFPIPLVIIGSKYDLFLKFKSEDQELISKSLRFVANLYGSALFFANASDVAITKKIKSYLYHLAFEFAKPNSTPVFENGPLNILPGQDSFSLIGPPPTGSAVKRSNDCTLLELWESVFCKRFLQTPILTSTGATKPHMDEVYAEPQVDLARQSKDEEFDRCRRQSEHLMQEQLKQAEDNGLVVM</sequence>
<reference evidence="15" key="1">
    <citation type="submission" date="2019-11" db="UniProtKB">
        <authorList>
            <consortium name="WormBaseParasite"/>
        </authorList>
    </citation>
    <scope>IDENTIFICATION</scope>
</reference>
<name>A0A5K3EGX1_MESCO</name>
<keyword evidence="11" id="KW-0969">Cilium</keyword>
<evidence type="ECO:0000256" key="8">
    <source>
        <dbReference type="ARBA" id="ARBA00022701"/>
    </source>
</evidence>
<dbReference type="PANTHER" id="PTHR13236">
    <property type="entry name" value="DYNEIN 2 LIGHT INTERMEDIATE CHAIN, ISOFORM 2"/>
    <property type="match status" value="1"/>
</dbReference>
<dbReference type="InterPro" id="IPR022780">
    <property type="entry name" value="Dynein_light_int_chain"/>
</dbReference>
<dbReference type="GO" id="GO:0035735">
    <property type="term" value="P:intraciliary transport involved in cilium assembly"/>
    <property type="evidence" value="ECO:0007669"/>
    <property type="project" value="InterPro"/>
</dbReference>
<evidence type="ECO:0000256" key="10">
    <source>
        <dbReference type="ARBA" id="ARBA00023017"/>
    </source>
</evidence>
<dbReference type="AlphaFoldDB" id="A0A5K3EGX1"/>
<evidence type="ECO:0000256" key="4">
    <source>
        <dbReference type="ARBA" id="ARBA00006831"/>
    </source>
</evidence>
<dbReference type="GO" id="GO:0005868">
    <property type="term" value="C:cytoplasmic dynein complex"/>
    <property type="evidence" value="ECO:0007669"/>
    <property type="project" value="InterPro"/>
</dbReference>
<dbReference type="WBParaSite" id="MCU_000460-RB">
    <property type="protein sequence ID" value="MCU_000460-RB"/>
    <property type="gene ID" value="MCU_000460"/>
</dbReference>
<dbReference type="InterPro" id="IPR027417">
    <property type="entry name" value="P-loop_NTPase"/>
</dbReference>
<evidence type="ECO:0000256" key="2">
    <source>
        <dbReference type="ARBA" id="ARBA00004300"/>
    </source>
</evidence>
<evidence type="ECO:0000256" key="13">
    <source>
        <dbReference type="ARBA" id="ARBA00023212"/>
    </source>
</evidence>
<dbReference type="GO" id="GO:0045504">
    <property type="term" value="F:dynein heavy chain binding"/>
    <property type="evidence" value="ECO:0007669"/>
    <property type="project" value="TreeGrafter"/>
</dbReference>
<comment type="subcellular location">
    <subcellularLocation>
        <location evidence="3">Cytoplasm</location>
        <location evidence="3">Cytoskeleton</location>
        <location evidence="3">Cilium axoneme</location>
    </subcellularLocation>
    <subcellularLocation>
        <location evidence="1">Cytoplasm</location>
        <location evidence="1">Cytoskeleton</location>
        <location evidence="1">Cilium basal body</location>
    </subcellularLocation>
    <subcellularLocation>
        <location evidence="2">Cytoplasm</location>
        <location evidence="2">Cytoskeleton</location>
        <location evidence="2">Microtubule organizing center</location>
        <location evidence="2">Centrosome</location>
    </subcellularLocation>
</comment>
<dbReference type="GO" id="GO:0035721">
    <property type="term" value="P:intraciliary retrograde transport"/>
    <property type="evidence" value="ECO:0007669"/>
    <property type="project" value="InterPro"/>
</dbReference>
<evidence type="ECO:0000256" key="12">
    <source>
        <dbReference type="ARBA" id="ARBA00023175"/>
    </source>
</evidence>
<keyword evidence="8" id="KW-0493">Microtubule</keyword>
<keyword evidence="10" id="KW-0243">Dynein</keyword>
<evidence type="ECO:0000256" key="11">
    <source>
        <dbReference type="ARBA" id="ARBA00023069"/>
    </source>
</evidence>
<keyword evidence="7" id="KW-0963">Cytoplasm</keyword>
<accession>A0A5K3EGX1</accession>
<evidence type="ECO:0000256" key="3">
    <source>
        <dbReference type="ARBA" id="ARBA00004430"/>
    </source>
</evidence>
<evidence type="ECO:0000256" key="9">
    <source>
        <dbReference type="ARBA" id="ARBA00022794"/>
    </source>
</evidence>
<keyword evidence="12" id="KW-0505">Motor protein</keyword>
<dbReference type="GO" id="GO:0005813">
    <property type="term" value="C:centrosome"/>
    <property type="evidence" value="ECO:0007669"/>
    <property type="project" value="UniProtKB-SubCell"/>
</dbReference>
<keyword evidence="6" id="KW-0217">Developmental protein</keyword>
<dbReference type="GO" id="GO:0005874">
    <property type="term" value="C:microtubule"/>
    <property type="evidence" value="ECO:0007669"/>
    <property type="project" value="UniProtKB-KW"/>
</dbReference>
<evidence type="ECO:0000256" key="5">
    <source>
        <dbReference type="ARBA" id="ARBA00018863"/>
    </source>
</evidence>
<dbReference type="PANTHER" id="PTHR13236:SF0">
    <property type="entry name" value="CYTOPLASMIC DYNEIN 2 LIGHT INTERMEDIATE CHAIN 1"/>
    <property type="match status" value="1"/>
</dbReference>
<evidence type="ECO:0000313" key="15">
    <source>
        <dbReference type="WBParaSite" id="MCU_000460-RB"/>
    </source>
</evidence>
<keyword evidence="9" id="KW-0970">Cilium biogenesis/degradation</keyword>
<dbReference type="Gene3D" id="3.40.50.300">
    <property type="entry name" value="P-loop containing nucleotide triphosphate hydrolases"/>
    <property type="match status" value="1"/>
</dbReference>
<comment type="similarity">
    <text evidence="4">Belongs to the dynein light intermediate chain family.</text>
</comment>